<feature type="domain" description="Mannosylglycerate hydrolase MGH1-like glycoside hydrolase" evidence="5">
    <location>
        <begin position="161"/>
        <end position="487"/>
    </location>
</feature>
<dbReference type="Gene3D" id="3.40.50.300">
    <property type="entry name" value="P-loop containing nucleotide triphosphate hydrolases"/>
    <property type="match status" value="1"/>
</dbReference>
<dbReference type="Pfam" id="PF03633">
    <property type="entry name" value="Glyco_hydro_65C"/>
    <property type="match status" value="1"/>
</dbReference>
<keyword evidence="2" id="KW-1133">Transmembrane helix</keyword>
<feature type="domain" description="Phosphoribulokinase/uridine kinase" evidence="3">
    <location>
        <begin position="891"/>
        <end position="1082"/>
    </location>
</feature>
<feature type="domain" description="Glycoside hydrolase family 65 C-terminal" evidence="4">
    <location>
        <begin position="504"/>
        <end position="559"/>
    </location>
</feature>
<feature type="region of interest" description="Disordered" evidence="1">
    <location>
        <begin position="1"/>
        <end position="22"/>
    </location>
</feature>
<evidence type="ECO:0000313" key="7">
    <source>
        <dbReference type="Proteomes" id="UP001369815"/>
    </source>
</evidence>
<dbReference type="GO" id="GO:0005975">
    <property type="term" value="P:carbohydrate metabolic process"/>
    <property type="evidence" value="ECO:0007669"/>
    <property type="project" value="InterPro"/>
</dbReference>
<dbReference type="InterPro" id="IPR008928">
    <property type="entry name" value="6-hairpin_glycosidase_sf"/>
</dbReference>
<feature type="transmembrane region" description="Helical" evidence="2">
    <location>
        <begin position="49"/>
        <end position="72"/>
    </location>
</feature>
<keyword evidence="2" id="KW-0472">Membrane</keyword>
<keyword evidence="7" id="KW-1185">Reference proteome</keyword>
<evidence type="ECO:0008006" key="8">
    <source>
        <dbReference type="Google" id="ProtNLM"/>
    </source>
</evidence>
<dbReference type="Gene3D" id="1.50.10.10">
    <property type="match status" value="1"/>
</dbReference>
<dbReference type="InterPro" id="IPR006083">
    <property type="entry name" value="PRK/URK"/>
</dbReference>
<comment type="caution">
    <text evidence="6">The sequence shown here is derived from an EMBL/GenBank/DDBJ whole genome shotgun (WGS) entry which is preliminary data.</text>
</comment>
<reference evidence="6 7" key="1">
    <citation type="journal article" date="2024" name="Front Chem Biol">
        <title>Unveiling the potential of Daldinia eschscholtzii MFLUCC 19-0629 through bioactivity and bioinformatics studies for enhanced sustainable agriculture production.</title>
        <authorList>
            <person name="Brooks S."/>
            <person name="Weaver J.A."/>
            <person name="Klomchit A."/>
            <person name="Alharthi S.A."/>
            <person name="Onlamun T."/>
            <person name="Nurani R."/>
            <person name="Vong T.K."/>
            <person name="Alberti F."/>
            <person name="Greco C."/>
        </authorList>
    </citation>
    <scope>NUCLEOTIDE SEQUENCE [LARGE SCALE GENOMIC DNA]</scope>
    <source>
        <strain evidence="6">MFLUCC 19-0629</strain>
    </source>
</reference>
<keyword evidence="2" id="KW-0812">Transmembrane</keyword>
<dbReference type="InterPro" id="IPR012341">
    <property type="entry name" value="6hp_glycosidase-like_sf"/>
</dbReference>
<evidence type="ECO:0000313" key="6">
    <source>
        <dbReference type="EMBL" id="KAK6953813.1"/>
    </source>
</evidence>
<evidence type="ECO:0000259" key="5">
    <source>
        <dbReference type="Pfam" id="PF22422"/>
    </source>
</evidence>
<dbReference type="Proteomes" id="UP001369815">
    <property type="component" value="Unassembled WGS sequence"/>
</dbReference>
<organism evidence="6 7">
    <name type="scientific">Daldinia eschscholtzii</name>
    <dbReference type="NCBI Taxonomy" id="292717"/>
    <lineage>
        <taxon>Eukaryota</taxon>
        <taxon>Fungi</taxon>
        <taxon>Dikarya</taxon>
        <taxon>Ascomycota</taxon>
        <taxon>Pezizomycotina</taxon>
        <taxon>Sordariomycetes</taxon>
        <taxon>Xylariomycetidae</taxon>
        <taxon>Xylariales</taxon>
        <taxon>Hypoxylaceae</taxon>
        <taxon>Daldinia</taxon>
    </lineage>
</organism>
<proteinExistence type="predicted"/>
<accession>A0AAX6MMZ0</accession>
<dbReference type="GO" id="GO:0005524">
    <property type="term" value="F:ATP binding"/>
    <property type="evidence" value="ECO:0007669"/>
    <property type="project" value="InterPro"/>
</dbReference>
<dbReference type="EMBL" id="JBANMG010000004">
    <property type="protein sequence ID" value="KAK6953813.1"/>
    <property type="molecule type" value="Genomic_DNA"/>
</dbReference>
<dbReference type="InterPro" id="IPR027417">
    <property type="entry name" value="P-loop_NTPase"/>
</dbReference>
<evidence type="ECO:0000256" key="1">
    <source>
        <dbReference type="SAM" id="MobiDB-lite"/>
    </source>
</evidence>
<dbReference type="GO" id="GO:0016301">
    <property type="term" value="F:kinase activity"/>
    <property type="evidence" value="ECO:0007669"/>
    <property type="project" value="InterPro"/>
</dbReference>
<evidence type="ECO:0000259" key="3">
    <source>
        <dbReference type="Pfam" id="PF00485"/>
    </source>
</evidence>
<feature type="compositionally biased region" description="Basic and acidic residues" evidence="1">
    <location>
        <begin position="12"/>
        <end position="22"/>
    </location>
</feature>
<sequence>MTRQSYNTFEPADSKGSEFKDDADSLLSHYGKERPLRRKQNAQPSAADYFLLKVSALISAIGVFCVLAYTLAVQRVPLQPGFQNVRGTSFLDHETPISAFAGKSFLRHNIPFIDIPDSLIQDVYYYRWTSIQRNLRYIKAGTGYMCTEFVQPVGYAKAFGSIDAAAGHQIDESRWLRDTFYGDDYIHLYTRGPADALQYTQWILDAASRRAMVTGDTQFLAAQLDDMIRIWHEWDQVYDGAAGLYYYQPVWDAQELSLPGFIADPNGTDWTLRKDGPDTFRPSHNAYMVANARAIARAAHLARDGFREVEFSILADSLEEAMYERMWAPEQKFFMDIIRPNNPNLTRLTGREQVGLFPYRFGIGLNKSYAQPAIDAMFDPEGFLAPYGPTTLEIRDPWFMATRPDNYCCYWNGMSWPYSTGHTLKSLAAIYRSGTTNVTAEQYLQYLRNYARTQQKDGHPYVAESHYPFLDAWSADGWNHSEHYDHSTNNDDVITGLLGIVPQQDDKLKIFPIVPKNWTYFALENLAYHGHLITVLYDKYGSRYKAGHGLIVYVDGKKVYNGAGKRATIHIPPPIPPGDALVNIAANPTGPGQYPTADATYTNSGDFQFKAIDGVLFYDSIPDNRWTNYGSPNRNDTLTITFARPRNISSITLALFSDVARGGGVDVPARIEIYGATGLLAAVNDSSSLLPNDRNEITFDQVETQFLAVNLYRKSSHLWVGICEVEVWTPPGSGPNYHAVDAYLTGQATRVLFDNSSSATANGAVVGGLSTDSNVAFSGVRSSGGWTSLVLTYSNMGNTTVKLSVEVNQVPRASLSLPPSAGKYVNTTAIVLLALGKNYVSLRGGSEDADVRWIVEMRQDELSQHLANRIVHHHKKIPFTKNGKQRAKRCIVALAGGPGSGKSTLAAAVADKVSAQHVKCQVRSIEGFMKPKSQLSEEQMKRRGAIETFDGQAVLDMFRTLRERGPGHELRAPSFDEEKLDPVPDDQLIEADTEAIIFEGIYLLADREPWSGIEELVDEKWFVYVRPELSRERVATRRTDKGICKTREEALKQYDESDGLNNEFIAKHRYQTDIIIENNEDMLIKEPDGREIK</sequence>
<dbReference type="Pfam" id="PF00485">
    <property type="entry name" value="PRK"/>
    <property type="match status" value="1"/>
</dbReference>
<dbReference type="Gene3D" id="2.60.120.260">
    <property type="entry name" value="Galactose-binding domain-like"/>
    <property type="match status" value="2"/>
</dbReference>
<dbReference type="Pfam" id="PF22422">
    <property type="entry name" value="MGH1-like_GH"/>
    <property type="match status" value="1"/>
</dbReference>
<dbReference type="InterPro" id="IPR005194">
    <property type="entry name" value="Glyco_hydro_65_C"/>
</dbReference>
<dbReference type="AlphaFoldDB" id="A0AAX6MMZ0"/>
<dbReference type="SUPFAM" id="SSF48208">
    <property type="entry name" value="Six-hairpin glycosidases"/>
    <property type="match status" value="1"/>
</dbReference>
<dbReference type="InterPro" id="IPR054491">
    <property type="entry name" value="MGH1-like_GH"/>
</dbReference>
<evidence type="ECO:0000256" key="2">
    <source>
        <dbReference type="SAM" id="Phobius"/>
    </source>
</evidence>
<name>A0AAX6MMZ0_9PEZI</name>
<evidence type="ECO:0000259" key="4">
    <source>
        <dbReference type="Pfam" id="PF03633"/>
    </source>
</evidence>
<dbReference type="PANTHER" id="PTHR10285">
    <property type="entry name" value="URIDINE KINASE"/>
    <property type="match status" value="1"/>
</dbReference>
<protein>
    <recommendedName>
        <fullName evidence="8">Alpha,alpha-trehalase</fullName>
    </recommendedName>
</protein>
<gene>
    <name evidence="6" type="ORF">Daesc_003775</name>
</gene>
<dbReference type="SUPFAM" id="SSF52540">
    <property type="entry name" value="P-loop containing nucleoside triphosphate hydrolases"/>
    <property type="match status" value="1"/>
</dbReference>